<evidence type="ECO:0000313" key="5">
    <source>
        <dbReference type="EMBL" id="KAJ8022718.1"/>
    </source>
</evidence>
<evidence type="ECO:0000256" key="1">
    <source>
        <dbReference type="ARBA" id="ARBA00022729"/>
    </source>
</evidence>
<dbReference type="PANTHER" id="PTHR14002:SF43">
    <property type="entry name" value="DELTA-LIKE PROTEIN"/>
    <property type="match status" value="1"/>
</dbReference>
<gene>
    <name evidence="5" type="ORF">HOLleu_37699</name>
</gene>
<keyword evidence="3" id="KW-0812">Transmembrane</keyword>
<keyword evidence="3" id="KW-0472">Membrane</keyword>
<dbReference type="AlphaFoldDB" id="A0A9Q0YHH9"/>
<dbReference type="InterPro" id="IPR042235">
    <property type="entry name" value="ZP-C_dom"/>
</dbReference>
<evidence type="ECO:0000313" key="6">
    <source>
        <dbReference type="Proteomes" id="UP001152320"/>
    </source>
</evidence>
<evidence type="ECO:0000256" key="2">
    <source>
        <dbReference type="ARBA" id="ARBA00023157"/>
    </source>
</evidence>
<protein>
    <submittedName>
        <fullName evidence="5">CUB and zona pellucida-like domain-containing protein 1</fullName>
    </submittedName>
</protein>
<reference evidence="5" key="1">
    <citation type="submission" date="2021-10" db="EMBL/GenBank/DDBJ databases">
        <title>Tropical sea cucumber genome reveals ecological adaptation and Cuvierian tubules defense mechanism.</title>
        <authorList>
            <person name="Chen T."/>
        </authorList>
    </citation>
    <scope>NUCLEOTIDE SEQUENCE</scope>
    <source>
        <strain evidence="5">Nanhai2018</strain>
        <tissue evidence="5">Muscle</tissue>
    </source>
</reference>
<dbReference type="Gene3D" id="2.60.40.4100">
    <property type="entry name" value="Zona pellucida, ZP-C domain"/>
    <property type="match status" value="1"/>
</dbReference>
<proteinExistence type="predicted"/>
<keyword evidence="2" id="KW-1015">Disulfide bond</keyword>
<dbReference type="PANTHER" id="PTHR14002">
    <property type="entry name" value="ENDOGLIN/TGF-BETA RECEPTOR TYPE III"/>
    <property type="match status" value="1"/>
</dbReference>
<keyword evidence="6" id="KW-1185">Reference proteome</keyword>
<feature type="transmembrane region" description="Helical" evidence="3">
    <location>
        <begin position="139"/>
        <end position="162"/>
    </location>
</feature>
<evidence type="ECO:0000259" key="4">
    <source>
        <dbReference type="Pfam" id="PF00100"/>
    </source>
</evidence>
<dbReference type="Pfam" id="PF00100">
    <property type="entry name" value="Zona_pellucida"/>
    <property type="match status" value="1"/>
</dbReference>
<accession>A0A9Q0YHH9</accession>
<dbReference type="Proteomes" id="UP001152320">
    <property type="component" value="Chromosome 20"/>
</dbReference>
<comment type="caution">
    <text evidence="5">The sequence shown here is derived from an EMBL/GenBank/DDBJ whole genome shotgun (WGS) entry which is preliminary data.</text>
</comment>
<sequence length="186" mass="20925">MVEIDPSDGNSVVDFLGVEIPITCEYNSSKTLQTHFKTLNDVIRKQEKGSFEFDFAMYTDITYSARYYSYPVETKLNEELYFRAELLRSASNLEIQLRSCRATPSRDYDDAIVYEFISAGLFHQFAAAMSQNKDGSSRVVTVFLSAVSLIMMIGLVAMAVVLTKVIRSSKQQGYHPLPNPSEESVA</sequence>
<dbReference type="EMBL" id="JAIZAY010000020">
    <property type="protein sequence ID" value="KAJ8022718.1"/>
    <property type="molecule type" value="Genomic_DNA"/>
</dbReference>
<dbReference type="InterPro" id="IPR055355">
    <property type="entry name" value="ZP-C"/>
</dbReference>
<keyword evidence="1" id="KW-0732">Signal</keyword>
<evidence type="ECO:0000256" key="3">
    <source>
        <dbReference type="SAM" id="Phobius"/>
    </source>
</evidence>
<organism evidence="5 6">
    <name type="scientific">Holothuria leucospilota</name>
    <name type="common">Black long sea cucumber</name>
    <name type="synonym">Mertensiothuria leucospilota</name>
    <dbReference type="NCBI Taxonomy" id="206669"/>
    <lineage>
        <taxon>Eukaryota</taxon>
        <taxon>Metazoa</taxon>
        <taxon>Echinodermata</taxon>
        <taxon>Eleutherozoa</taxon>
        <taxon>Echinozoa</taxon>
        <taxon>Holothuroidea</taxon>
        <taxon>Aspidochirotacea</taxon>
        <taxon>Aspidochirotida</taxon>
        <taxon>Holothuriidae</taxon>
        <taxon>Holothuria</taxon>
    </lineage>
</organism>
<name>A0A9Q0YHH9_HOLLE</name>
<feature type="domain" description="ZP-C" evidence="4">
    <location>
        <begin position="48"/>
        <end position="120"/>
    </location>
</feature>
<dbReference type="OrthoDB" id="10063988at2759"/>
<keyword evidence="3" id="KW-1133">Transmembrane helix</keyword>